<dbReference type="InterPro" id="IPR036148">
    <property type="entry name" value="MmgE/PrpD_sf"/>
</dbReference>
<dbReference type="InterPro" id="IPR045337">
    <property type="entry name" value="MmgE_PrpD_C"/>
</dbReference>
<dbReference type="PANTHER" id="PTHR16943:SF8">
    <property type="entry name" value="2-METHYLCITRATE DEHYDRATASE"/>
    <property type="match status" value="1"/>
</dbReference>
<dbReference type="InterPro" id="IPR005656">
    <property type="entry name" value="MmgE_PrpD"/>
</dbReference>
<dbReference type="OrthoDB" id="9797528at2"/>
<gene>
    <name evidence="4" type="ORF">EUB48_15925</name>
</gene>
<evidence type="ECO:0000259" key="3">
    <source>
        <dbReference type="Pfam" id="PF19305"/>
    </source>
</evidence>
<reference evidence="4 5" key="1">
    <citation type="submission" date="2019-01" db="EMBL/GenBank/DDBJ databases">
        <title>Genomic insights into a novel species Rhodoferax sp.</title>
        <authorList>
            <person name="Jin L."/>
        </authorList>
    </citation>
    <scope>NUCLEOTIDE SEQUENCE [LARGE SCALE GENOMIC DNA]</scope>
    <source>
        <strain evidence="4 5">CHu59-6-5</strain>
    </source>
</reference>
<dbReference type="Pfam" id="PF03972">
    <property type="entry name" value="MmgE_PrpD_N"/>
    <property type="match status" value="1"/>
</dbReference>
<dbReference type="InterPro" id="IPR042183">
    <property type="entry name" value="MmgE/PrpD_sf_1"/>
</dbReference>
<organism evidence="4 5">
    <name type="scientific">Rhodoferax sediminis</name>
    <dbReference type="NCBI Taxonomy" id="2509614"/>
    <lineage>
        <taxon>Bacteria</taxon>
        <taxon>Pseudomonadati</taxon>
        <taxon>Pseudomonadota</taxon>
        <taxon>Betaproteobacteria</taxon>
        <taxon>Burkholderiales</taxon>
        <taxon>Comamonadaceae</taxon>
        <taxon>Rhodoferax</taxon>
    </lineage>
</organism>
<keyword evidence="5" id="KW-1185">Reference proteome</keyword>
<dbReference type="Proteomes" id="UP000316798">
    <property type="component" value="Chromosome"/>
</dbReference>
<proteinExistence type="inferred from homology"/>
<evidence type="ECO:0000256" key="1">
    <source>
        <dbReference type="ARBA" id="ARBA00006174"/>
    </source>
</evidence>
<name>A0A515DE12_9BURK</name>
<dbReference type="InterPro" id="IPR042188">
    <property type="entry name" value="MmgE/PrpD_sf_2"/>
</dbReference>
<dbReference type="GO" id="GO:0016829">
    <property type="term" value="F:lyase activity"/>
    <property type="evidence" value="ECO:0007669"/>
    <property type="project" value="InterPro"/>
</dbReference>
<dbReference type="Gene3D" id="3.30.1330.120">
    <property type="entry name" value="2-methylcitrate dehydratase PrpD"/>
    <property type="match status" value="1"/>
</dbReference>
<dbReference type="KEGG" id="rhf:EUB48_15925"/>
<feature type="domain" description="MmgE/PrpD C-terminal" evidence="3">
    <location>
        <begin position="261"/>
        <end position="431"/>
    </location>
</feature>
<dbReference type="SUPFAM" id="SSF103378">
    <property type="entry name" value="2-methylcitrate dehydratase PrpD"/>
    <property type="match status" value="1"/>
</dbReference>
<feature type="domain" description="MmgE/PrpD N-terminal" evidence="2">
    <location>
        <begin position="7"/>
        <end position="238"/>
    </location>
</feature>
<dbReference type="Gene3D" id="1.10.4100.10">
    <property type="entry name" value="2-methylcitrate dehydratase PrpD"/>
    <property type="match status" value="1"/>
</dbReference>
<evidence type="ECO:0000313" key="5">
    <source>
        <dbReference type="Proteomes" id="UP000316798"/>
    </source>
</evidence>
<dbReference type="EMBL" id="CP035503">
    <property type="protein sequence ID" value="QDL38610.1"/>
    <property type="molecule type" value="Genomic_DNA"/>
</dbReference>
<dbReference type="InterPro" id="IPR045336">
    <property type="entry name" value="MmgE_PrpD_N"/>
</dbReference>
<dbReference type="PANTHER" id="PTHR16943">
    <property type="entry name" value="2-METHYLCITRATE DEHYDRATASE-RELATED"/>
    <property type="match status" value="1"/>
</dbReference>
<protein>
    <submittedName>
        <fullName evidence="4">MmgE/PrpD family protein</fullName>
    </submittedName>
</protein>
<dbReference type="AlphaFoldDB" id="A0A515DE12"/>
<comment type="similarity">
    <text evidence="1">Belongs to the PrpD family.</text>
</comment>
<evidence type="ECO:0000313" key="4">
    <source>
        <dbReference type="EMBL" id="QDL38610.1"/>
    </source>
</evidence>
<dbReference type="Pfam" id="PF19305">
    <property type="entry name" value="MmgE_PrpD_C"/>
    <property type="match status" value="1"/>
</dbReference>
<dbReference type="RefSeq" id="WP_142820050.1">
    <property type="nucleotide sequence ID" value="NZ_CP035503.1"/>
</dbReference>
<evidence type="ECO:0000259" key="2">
    <source>
        <dbReference type="Pfam" id="PF03972"/>
    </source>
</evidence>
<accession>A0A515DE12</accession>
<sequence>MDATLLHLAHYAVDTDFDQLPPGAAHECERRLVDSVACAAGAFREPLCETLRAFTRHYAGVPPARVWGTGAATSMEMAAFANGTMVRFLDYSDTWLGRGAGHPSDMIPALVAVAEAHRASGRALVAAIVVAYELYCGLCEAAGAERRLDQATFAAVGAAAGTGRLLSLDEARMANALALALAPNLHLYNVRTGTLSDWKGCAGPNGARNGVFAALLACEGVTGPTAPIEGKGGLFDLVGEFELRPGAGTRPLLMDTHLKLHPVCYHGQSAIDAALALRSAVPLEQVVDIHVETYEAAYRAMGSDSSKWAPATRETADHSLPYTVAMALREGRLSSAAYGKDRLNDALTKHLMDKVRVTASDELTRGYPGKVQTRVTLSSADGSVHSHLQEWPKGHAAQPLCDNELEQKFTSLHEAWGDAVATRRTLEAIWSVDQLADVTRLVDALCLNR</sequence>